<organism evidence="2 3">
    <name type="scientific">Arthrobacter hankyongi</name>
    <dbReference type="NCBI Taxonomy" id="2904801"/>
    <lineage>
        <taxon>Bacteria</taxon>
        <taxon>Bacillati</taxon>
        <taxon>Actinomycetota</taxon>
        <taxon>Actinomycetes</taxon>
        <taxon>Micrococcales</taxon>
        <taxon>Micrococcaceae</taxon>
        <taxon>Arthrobacter</taxon>
    </lineage>
</organism>
<accession>A0ABS9LC65</accession>
<protein>
    <recommendedName>
        <fullName evidence="4">Di-and tripeptidase</fullName>
    </recommendedName>
</protein>
<sequence length="318" mass="32908">MAVAFGGPVAKDKKKINPAVKIAANSAFDAHGNPKPMVTNAIMKALDVQRPLVLANLNRYRRKFPEAGPAELATRLERDYLTAVSTGGASVGAFAIAPGVGTLATLGLSAVATVGFLEATALYAQSVAELHGIRTAEPERAQAMVMAIIMGEEGSALIKEFAGQAGGKGGMGRTWGSLVGTTMPSGVVGSMLDSMRKRFLKKLLAKQGTALLGRAIPFGIGAVVGGAGNHVMGRRVIASTKLAFGEAPLVLPMALVEDMARVQYKLPGRIMMPLPGRAALRRRAIEKLALEDLGRADKARIGKPGSTGGTQDGGQDGA</sequence>
<proteinExistence type="predicted"/>
<feature type="compositionally biased region" description="Gly residues" evidence="1">
    <location>
        <begin position="305"/>
        <end position="318"/>
    </location>
</feature>
<feature type="region of interest" description="Disordered" evidence="1">
    <location>
        <begin position="299"/>
        <end position="318"/>
    </location>
</feature>
<name>A0ABS9LC65_9MICC</name>
<dbReference type="EMBL" id="JAKLTQ010000022">
    <property type="protein sequence ID" value="MCG2624272.1"/>
    <property type="molecule type" value="Genomic_DNA"/>
</dbReference>
<evidence type="ECO:0000313" key="2">
    <source>
        <dbReference type="EMBL" id="MCG2624272.1"/>
    </source>
</evidence>
<dbReference type="Proteomes" id="UP001165368">
    <property type="component" value="Unassembled WGS sequence"/>
</dbReference>
<keyword evidence="3" id="KW-1185">Reference proteome</keyword>
<reference evidence="2" key="1">
    <citation type="submission" date="2022-01" db="EMBL/GenBank/DDBJ databases">
        <authorList>
            <person name="Jo J.-H."/>
            <person name="Im W.-T."/>
        </authorList>
    </citation>
    <scope>NUCLEOTIDE SEQUENCE</scope>
    <source>
        <strain evidence="2">I2-34</strain>
    </source>
</reference>
<comment type="caution">
    <text evidence="2">The sequence shown here is derived from an EMBL/GenBank/DDBJ whole genome shotgun (WGS) entry which is preliminary data.</text>
</comment>
<gene>
    <name evidence="2" type="ORF">LVY72_20490</name>
</gene>
<dbReference type="RefSeq" id="WP_237825987.1">
    <property type="nucleotide sequence ID" value="NZ_JAKLTQ010000022.1"/>
</dbReference>
<evidence type="ECO:0000256" key="1">
    <source>
        <dbReference type="SAM" id="MobiDB-lite"/>
    </source>
</evidence>
<evidence type="ECO:0000313" key="3">
    <source>
        <dbReference type="Proteomes" id="UP001165368"/>
    </source>
</evidence>
<evidence type="ECO:0008006" key="4">
    <source>
        <dbReference type="Google" id="ProtNLM"/>
    </source>
</evidence>